<dbReference type="SUPFAM" id="SSF52833">
    <property type="entry name" value="Thioredoxin-like"/>
    <property type="match status" value="1"/>
</dbReference>
<dbReference type="RefSeq" id="WP_055103946.1">
    <property type="nucleotide sequence ID" value="NZ_LLWH01000192.1"/>
</dbReference>
<dbReference type="SFLD" id="SFLDG00358">
    <property type="entry name" value="Main_(cytGST)"/>
    <property type="match status" value="1"/>
</dbReference>
<evidence type="ECO:0008006" key="6">
    <source>
        <dbReference type="Google" id="ProtNLM"/>
    </source>
</evidence>
<dbReference type="NCBIfam" id="TIGR01262">
    <property type="entry name" value="maiA"/>
    <property type="match status" value="1"/>
</dbReference>
<dbReference type="GO" id="GO:0016034">
    <property type="term" value="F:maleylacetoacetate isomerase activity"/>
    <property type="evidence" value="ECO:0007669"/>
    <property type="project" value="TreeGrafter"/>
</dbReference>
<dbReference type="SFLD" id="SFLDS00019">
    <property type="entry name" value="Glutathione_Transferase_(cytos"/>
    <property type="match status" value="1"/>
</dbReference>
<dbReference type="GO" id="GO:0005737">
    <property type="term" value="C:cytoplasm"/>
    <property type="evidence" value="ECO:0007669"/>
    <property type="project" value="InterPro"/>
</dbReference>
<sequence length="222" mass="23950">MIILHSFWLSLATYRVRIALNLKGVAFEERTHDLTQGHQNTAAFRAVNPAGAVPALEGATPEPLTQSLAILEWLEETHPTPALLPADAAGRAKVRAMFLITAADTHPLVVPRVRAQLKKRFGADDDAGVEWAAHWFREGLAAYEALLPDGATRCHGQTLSIADLALASHLIGAKRFNVSLDEYPRVAHVSASIMQIPEIAAAHPDLQIDAPQIQETVGTGPS</sequence>
<dbReference type="EMBL" id="LLWH01000192">
    <property type="protein sequence ID" value="KQB52553.1"/>
    <property type="molecule type" value="Genomic_DNA"/>
</dbReference>
<dbReference type="SUPFAM" id="SSF47616">
    <property type="entry name" value="GST C-terminal domain-like"/>
    <property type="match status" value="1"/>
</dbReference>
<organism evidence="4 5">
    <name type="scientific">Pseudomonas endophytica</name>
    <dbReference type="NCBI Taxonomy" id="1563157"/>
    <lineage>
        <taxon>Bacteria</taxon>
        <taxon>Pseudomonadati</taxon>
        <taxon>Pseudomonadota</taxon>
        <taxon>Gammaproteobacteria</taxon>
        <taxon>Pseudomonadales</taxon>
        <taxon>Pseudomonadaceae</taxon>
        <taxon>Pseudomonas</taxon>
    </lineage>
</organism>
<dbReference type="InterPro" id="IPR005955">
    <property type="entry name" value="GST_Zeta"/>
</dbReference>
<evidence type="ECO:0000256" key="1">
    <source>
        <dbReference type="ARBA" id="ARBA00010007"/>
    </source>
</evidence>
<feature type="domain" description="GST C-terminal" evidence="3">
    <location>
        <begin position="87"/>
        <end position="212"/>
    </location>
</feature>
<protein>
    <recommendedName>
        <fullName evidence="6">Maleylacetoacetate isomerase</fullName>
    </recommendedName>
</protein>
<name>A0A0Q0SM76_9PSED</name>
<accession>A0A0Q0SM76</accession>
<evidence type="ECO:0000313" key="4">
    <source>
        <dbReference type="EMBL" id="KQB52553.1"/>
    </source>
</evidence>
<gene>
    <name evidence="4" type="ORF">AQS70_13930</name>
</gene>
<dbReference type="Gene3D" id="1.20.1050.10">
    <property type="match status" value="1"/>
</dbReference>
<dbReference type="InterPro" id="IPR040079">
    <property type="entry name" value="Glutathione_S-Trfase"/>
</dbReference>
<proteinExistence type="inferred from homology"/>
<dbReference type="PROSITE" id="PS50404">
    <property type="entry name" value="GST_NTER"/>
    <property type="match status" value="1"/>
</dbReference>
<dbReference type="OrthoDB" id="509852at2"/>
<dbReference type="PROSITE" id="PS50405">
    <property type="entry name" value="GST_CTER"/>
    <property type="match status" value="1"/>
</dbReference>
<evidence type="ECO:0000313" key="5">
    <source>
        <dbReference type="Proteomes" id="UP000050342"/>
    </source>
</evidence>
<keyword evidence="5" id="KW-1185">Reference proteome</keyword>
<dbReference type="PANTHER" id="PTHR42673">
    <property type="entry name" value="MALEYLACETOACETATE ISOMERASE"/>
    <property type="match status" value="1"/>
</dbReference>
<dbReference type="Gene3D" id="3.40.30.10">
    <property type="entry name" value="Glutaredoxin"/>
    <property type="match status" value="1"/>
</dbReference>
<dbReference type="GO" id="GO:0004364">
    <property type="term" value="F:glutathione transferase activity"/>
    <property type="evidence" value="ECO:0007669"/>
    <property type="project" value="TreeGrafter"/>
</dbReference>
<comment type="caution">
    <text evidence="4">The sequence shown here is derived from an EMBL/GenBank/DDBJ whole genome shotgun (WGS) entry which is preliminary data.</text>
</comment>
<dbReference type="GO" id="GO:0006559">
    <property type="term" value="P:L-phenylalanine catabolic process"/>
    <property type="evidence" value="ECO:0007669"/>
    <property type="project" value="TreeGrafter"/>
</dbReference>
<dbReference type="STRING" id="1563157.AQS70_13930"/>
<dbReference type="Pfam" id="PF13409">
    <property type="entry name" value="GST_N_2"/>
    <property type="match status" value="1"/>
</dbReference>
<dbReference type="InterPro" id="IPR036249">
    <property type="entry name" value="Thioredoxin-like_sf"/>
</dbReference>
<dbReference type="AlphaFoldDB" id="A0A0Q0SM76"/>
<dbReference type="InterPro" id="IPR004045">
    <property type="entry name" value="Glutathione_S-Trfase_N"/>
</dbReference>
<comment type="similarity">
    <text evidence="1">Belongs to the GST superfamily. Zeta family.</text>
</comment>
<feature type="domain" description="GST N-terminal" evidence="2">
    <location>
        <begin position="1"/>
        <end position="82"/>
    </location>
</feature>
<dbReference type="Proteomes" id="UP000050342">
    <property type="component" value="Unassembled WGS sequence"/>
</dbReference>
<dbReference type="InterPro" id="IPR010987">
    <property type="entry name" value="Glutathione-S-Trfase_C-like"/>
</dbReference>
<dbReference type="PANTHER" id="PTHR42673:SF4">
    <property type="entry name" value="MALEYLACETOACETATE ISOMERASE"/>
    <property type="match status" value="1"/>
</dbReference>
<evidence type="ECO:0000259" key="2">
    <source>
        <dbReference type="PROSITE" id="PS50404"/>
    </source>
</evidence>
<dbReference type="InterPro" id="IPR036282">
    <property type="entry name" value="Glutathione-S-Trfase_C_sf"/>
</dbReference>
<reference evidence="4 5" key="1">
    <citation type="submission" date="2015-10" db="EMBL/GenBank/DDBJ databases">
        <title>Pseudomonas helleri sp. nov. and Pseudomonas weihenstephanensis sp. nov., isolated from raw cows milk.</title>
        <authorList>
            <person name="Von Neubeck M."/>
            <person name="Huptas C."/>
            <person name="Wenning M."/>
            <person name="Scherer S."/>
        </authorList>
    </citation>
    <scope>NUCLEOTIDE SEQUENCE [LARGE SCALE GENOMIC DNA]</scope>
    <source>
        <strain evidence="4 5">BSTT44</strain>
    </source>
</reference>
<dbReference type="GO" id="GO:0006749">
    <property type="term" value="P:glutathione metabolic process"/>
    <property type="evidence" value="ECO:0007669"/>
    <property type="project" value="TreeGrafter"/>
</dbReference>
<evidence type="ECO:0000259" key="3">
    <source>
        <dbReference type="PROSITE" id="PS50405"/>
    </source>
</evidence>